<dbReference type="PANTHER" id="PTHR42928">
    <property type="entry name" value="TRICARBOXYLATE-BINDING PROTEIN"/>
    <property type="match status" value="1"/>
</dbReference>
<comment type="similarity">
    <text evidence="1">Belongs to the UPF0065 (bug) family.</text>
</comment>
<reference evidence="3 4" key="2">
    <citation type="submission" date="2020-03" db="EMBL/GenBank/DDBJ databases">
        <title>Roseomonas stagni sp. nov., isolated from pond water in Japan.</title>
        <authorList>
            <person name="Furuhata K."/>
            <person name="Miyamoto H."/>
            <person name="Goto K."/>
        </authorList>
    </citation>
    <scope>NUCLEOTIDE SEQUENCE [LARGE SCALE GENOMIC DNA]</scope>
    <source>
        <strain evidence="3 4">PeD5</strain>
    </source>
</reference>
<dbReference type="PANTHER" id="PTHR42928:SF5">
    <property type="entry name" value="BLR1237 PROTEIN"/>
    <property type="match status" value="1"/>
</dbReference>
<sequence>MDTRITRRLALAALAAPALASGARAQAVPRPARVLVGFAAGGPTDLVARIYAERLRGAYAPSALVDNRPGASGRLAVDATKAAEPDGTTLLVTPASVMTLQPHIFPREVRYDALADFVPVCTLCDFAFAVAVPASHPARTLSDLTTWLRAQPAEVPYGSPGAGSGPHFVGDMIGRAVGARLNHVPYRGAAPAVQDALAARIPLVVAVVSDLLPHHGQGVRILAISSQARLPRLPDVPTLAEAGYPALTISEWMGLFAPARTPAPIVAALHQAVAAAVRTEEVRQVLDRLEFQPTVQGPEEFAARIRHDRDLWGPVVRASGFQPET</sequence>
<dbReference type="Proteomes" id="UP000475385">
    <property type="component" value="Unassembled WGS sequence"/>
</dbReference>
<dbReference type="Gene3D" id="3.40.190.150">
    <property type="entry name" value="Bordetella uptake gene, domain 1"/>
    <property type="match status" value="1"/>
</dbReference>
<evidence type="ECO:0000256" key="1">
    <source>
        <dbReference type="ARBA" id="ARBA00006987"/>
    </source>
</evidence>
<dbReference type="RefSeq" id="WP_164693736.1">
    <property type="nucleotide sequence ID" value="NZ_JAAIKB010000002.1"/>
</dbReference>
<keyword evidence="2" id="KW-0732">Signal</keyword>
<evidence type="ECO:0000313" key="3">
    <source>
        <dbReference type="EMBL" id="NGM19869.1"/>
    </source>
</evidence>
<gene>
    <name evidence="3" type="ORF">G3576_07565</name>
</gene>
<dbReference type="Pfam" id="PF03401">
    <property type="entry name" value="TctC"/>
    <property type="match status" value="1"/>
</dbReference>
<evidence type="ECO:0008006" key="5">
    <source>
        <dbReference type="Google" id="ProtNLM"/>
    </source>
</evidence>
<keyword evidence="4" id="KW-1185">Reference proteome</keyword>
<comment type="caution">
    <text evidence="3">The sequence shown here is derived from an EMBL/GenBank/DDBJ whole genome shotgun (WGS) entry which is preliminary data.</text>
</comment>
<feature type="signal peptide" evidence="2">
    <location>
        <begin position="1"/>
        <end position="25"/>
    </location>
</feature>
<proteinExistence type="inferred from homology"/>
<evidence type="ECO:0000313" key="4">
    <source>
        <dbReference type="Proteomes" id="UP000475385"/>
    </source>
</evidence>
<dbReference type="AlphaFoldDB" id="A0A6M1LIN6"/>
<protein>
    <recommendedName>
        <fullName evidence="5">Tripartite tricarboxylate transporter substrate binding protein</fullName>
    </recommendedName>
</protein>
<evidence type="ECO:0000256" key="2">
    <source>
        <dbReference type="SAM" id="SignalP"/>
    </source>
</evidence>
<name>A0A6M1LIN6_9PROT</name>
<dbReference type="EMBL" id="JAAIKB010000002">
    <property type="protein sequence ID" value="NGM19869.1"/>
    <property type="molecule type" value="Genomic_DNA"/>
</dbReference>
<organism evidence="3 4">
    <name type="scientific">Falsiroseomonas algicola</name>
    <dbReference type="NCBI Taxonomy" id="2716930"/>
    <lineage>
        <taxon>Bacteria</taxon>
        <taxon>Pseudomonadati</taxon>
        <taxon>Pseudomonadota</taxon>
        <taxon>Alphaproteobacteria</taxon>
        <taxon>Acetobacterales</taxon>
        <taxon>Roseomonadaceae</taxon>
        <taxon>Falsiroseomonas</taxon>
    </lineage>
</organism>
<dbReference type="InterPro" id="IPR005064">
    <property type="entry name" value="BUG"/>
</dbReference>
<feature type="chain" id="PRO_5026946531" description="Tripartite tricarboxylate transporter substrate binding protein" evidence="2">
    <location>
        <begin position="26"/>
        <end position="325"/>
    </location>
</feature>
<dbReference type="PIRSF" id="PIRSF017082">
    <property type="entry name" value="YflP"/>
    <property type="match status" value="1"/>
</dbReference>
<reference evidence="3 4" key="1">
    <citation type="submission" date="2020-02" db="EMBL/GenBank/DDBJ databases">
        <authorList>
            <person name="Kim H.M."/>
            <person name="Jeon C.O."/>
        </authorList>
    </citation>
    <scope>NUCLEOTIDE SEQUENCE [LARGE SCALE GENOMIC DNA]</scope>
    <source>
        <strain evidence="3 4">PeD5</strain>
    </source>
</reference>
<accession>A0A6M1LIN6</accession>
<dbReference type="InterPro" id="IPR042100">
    <property type="entry name" value="Bug_dom1"/>
</dbReference>
<dbReference type="Gene3D" id="3.40.190.10">
    <property type="entry name" value="Periplasmic binding protein-like II"/>
    <property type="match status" value="1"/>
</dbReference>